<gene>
    <name evidence="4" type="ORF">LMG21510_03941</name>
</gene>
<keyword evidence="5" id="KW-1185">Reference proteome</keyword>
<dbReference type="InterPro" id="IPR010126">
    <property type="entry name" value="Esterase_phb"/>
</dbReference>
<dbReference type="Pfam" id="PF10503">
    <property type="entry name" value="Esterase_PHB"/>
    <property type="match status" value="1"/>
</dbReference>
<dbReference type="Proteomes" id="UP000721236">
    <property type="component" value="Unassembled WGS sequence"/>
</dbReference>
<dbReference type="InterPro" id="IPR029058">
    <property type="entry name" value="AB_hydrolase_fold"/>
</dbReference>
<dbReference type="PANTHER" id="PTHR43037:SF1">
    <property type="entry name" value="BLL1128 PROTEIN"/>
    <property type="match status" value="1"/>
</dbReference>
<evidence type="ECO:0000313" key="4">
    <source>
        <dbReference type="EMBL" id="CAG9179944.1"/>
    </source>
</evidence>
<reference evidence="4 5" key="1">
    <citation type="submission" date="2021-08" db="EMBL/GenBank/DDBJ databases">
        <authorList>
            <person name="Peeters C."/>
        </authorList>
    </citation>
    <scope>NUCLEOTIDE SEQUENCE [LARGE SCALE GENOMIC DNA]</scope>
    <source>
        <strain evidence="4 5">LMG 21510</strain>
    </source>
</reference>
<protein>
    <recommendedName>
        <fullName evidence="6">Poly(3-hydroxybutyrate) depolymerase</fullName>
    </recommendedName>
</protein>
<evidence type="ECO:0008006" key="6">
    <source>
        <dbReference type="Google" id="ProtNLM"/>
    </source>
</evidence>
<keyword evidence="1" id="KW-0732">Signal</keyword>
<evidence type="ECO:0000256" key="2">
    <source>
        <dbReference type="ARBA" id="ARBA00022801"/>
    </source>
</evidence>
<dbReference type="Gene3D" id="3.40.50.1820">
    <property type="entry name" value="alpha/beta hydrolase"/>
    <property type="match status" value="1"/>
</dbReference>
<dbReference type="SUPFAM" id="SSF53474">
    <property type="entry name" value="alpha/beta-Hydrolases"/>
    <property type="match status" value="1"/>
</dbReference>
<feature type="region of interest" description="Disordered" evidence="3">
    <location>
        <begin position="38"/>
        <end position="64"/>
    </location>
</feature>
<feature type="compositionally biased region" description="Low complexity" evidence="3">
    <location>
        <begin position="39"/>
        <end position="49"/>
    </location>
</feature>
<dbReference type="InterPro" id="IPR050955">
    <property type="entry name" value="Plant_Biomass_Hydrol_Est"/>
</dbReference>
<organism evidence="4 5">
    <name type="scientific">Cupriavidus respiraculi</name>
    <dbReference type="NCBI Taxonomy" id="195930"/>
    <lineage>
        <taxon>Bacteria</taxon>
        <taxon>Pseudomonadati</taxon>
        <taxon>Pseudomonadota</taxon>
        <taxon>Betaproteobacteria</taxon>
        <taxon>Burkholderiales</taxon>
        <taxon>Burkholderiaceae</taxon>
        <taxon>Cupriavidus</taxon>
    </lineage>
</organism>
<name>A0ABN7Z1T5_9BURK</name>
<dbReference type="PANTHER" id="PTHR43037">
    <property type="entry name" value="UNNAMED PRODUCT-RELATED"/>
    <property type="match status" value="1"/>
</dbReference>
<sequence>MIKSLSAEWHEQLRQIGRGPRKAASHWKRWLERLEGFHPAAPTPRTRAPGPVREAPSGPLPGGWSSHRCRLAPLPGELLPQLSYRLYEPVRDAGMPRPLVVMLHGCKQTPEDFAAGTRMNALAEREGFLVAYPEQPLRRQLQRCWQWFDLRAGEGGREVQALATLVDALAARPDVRPDRIYLAGLSAGAAMAAVLALRYPRKFAAVALHSGVVIGAADSPRAGLKVMRQGAAGDPALLLDAAGISPGWEPMPALILHGMDDDAVHPVNARLLARQFLAYNNLPDRLDDQIDGTRDGREAASAMPPGHYVDARFRTQQRDLVQLCEIAGLGHAWSGGDDNFRFHSATGPDAARLMWEFFRQHRRGA</sequence>
<keyword evidence="2" id="KW-0378">Hydrolase</keyword>
<proteinExistence type="predicted"/>
<comment type="caution">
    <text evidence="4">The sequence shown here is derived from an EMBL/GenBank/DDBJ whole genome shotgun (WGS) entry which is preliminary data.</text>
</comment>
<dbReference type="EMBL" id="CAJZAH010000004">
    <property type="protein sequence ID" value="CAG9179944.1"/>
    <property type="molecule type" value="Genomic_DNA"/>
</dbReference>
<accession>A0ABN7Z1T5</accession>
<evidence type="ECO:0000256" key="1">
    <source>
        <dbReference type="ARBA" id="ARBA00022729"/>
    </source>
</evidence>
<evidence type="ECO:0000256" key="3">
    <source>
        <dbReference type="SAM" id="MobiDB-lite"/>
    </source>
</evidence>
<dbReference type="RefSeq" id="WP_222207108.1">
    <property type="nucleotide sequence ID" value="NZ_CAJZAH010000004.1"/>
</dbReference>
<dbReference type="NCBIfam" id="TIGR01840">
    <property type="entry name" value="esterase_phb"/>
    <property type="match status" value="1"/>
</dbReference>
<evidence type="ECO:0000313" key="5">
    <source>
        <dbReference type="Proteomes" id="UP000721236"/>
    </source>
</evidence>